<accession>A0A403QIV3</accession>
<feature type="region of interest" description="Disordered" evidence="1">
    <location>
        <begin position="76"/>
        <end position="99"/>
    </location>
</feature>
<feature type="transmembrane region" description="Helical" evidence="2">
    <location>
        <begin position="33"/>
        <end position="56"/>
    </location>
</feature>
<dbReference type="Proteomes" id="UP000885348">
    <property type="component" value="Unassembled WGS sequence"/>
</dbReference>
<keyword evidence="2" id="KW-1133">Transmembrane helix</keyword>
<dbReference type="NCBIfam" id="NF033885">
    <property type="entry name" value="conj_TraP_IncI1"/>
    <property type="match status" value="1"/>
</dbReference>
<reference evidence="3" key="1">
    <citation type="submission" date="2018-09" db="EMBL/GenBank/DDBJ databases">
        <authorList>
            <person name="Ashton P.M."/>
            <person name="Dallman T."/>
            <person name="Nair S."/>
            <person name="De Pinna E."/>
            <person name="Peters T."/>
            <person name="Grant K."/>
        </authorList>
    </citation>
    <scope>NUCLEOTIDE SEQUENCE [LARGE SCALE GENOMIC DNA]</scope>
    <source>
        <strain evidence="3">598938</strain>
    </source>
</reference>
<keyword evidence="2" id="KW-0472">Membrane</keyword>
<dbReference type="EMBL" id="RVVJ01000017">
    <property type="protein sequence ID" value="MML54657.1"/>
    <property type="molecule type" value="Genomic_DNA"/>
</dbReference>
<dbReference type="InterPro" id="IPR049608">
    <property type="entry name" value="TraP-like"/>
</dbReference>
<sequence length="251" mass="26776">MENKVNDTDNTDDDAGSFGEETTVPLPLWKRPVWGLSPAFLAGCVVMIAAAAWYLFLRAPAGQPASVSDDTFSTMPAWQTSSSTPVPTSSPPPPVTATPQVVPAGTGAGAGVDDMNRLAEDLKSELDNRDAKLRGTLNMLQDSISTLSDAIRKDEAYAQETRRMVSDLQTQFSGLSAREAAENVAPATAPKKKTVSPVSGMKIMSMENGMAWVRWKGSTWAVREGDTLGRVTVTRIDPASRTVTTTGGTLR</sequence>
<keyword evidence="2" id="KW-0812">Transmembrane</keyword>
<dbReference type="AlphaFoldDB" id="A0A403QIV3"/>
<organism evidence="3">
    <name type="scientific">Salmonella enterica I</name>
    <dbReference type="NCBI Taxonomy" id="59201"/>
    <lineage>
        <taxon>Bacteria</taxon>
        <taxon>Pseudomonadati</taxon>
        <taxon>Pseudomonadota</taxon>
        <taxon>Gammaproteobacteria</taxon>
        <taxon>Enterobacterales</taxon>
        <taxon>Enterobacteriaceae</taxon>
        <taxon>Salmonella</taxon>
    </lineage>
</organism>
<protein>
    <submittedName>
        <fullName evidence="3">Conjugal transfer protein TraP</fullName>
    </submittedName>
</protein>
<evidence type="ECO:0000256" key="2">
    <source>
        <dbReference type="SAM" id="Phobius"/>
    </source>
</evidence>
<evidence type="ECO:0000313" key="3">
    <source>
        <dbReference type="EMBL" id="MML54657.1"/>
    </source>
</evidence>
<evidence type="ECO:0000256" key="1">
    <source>
        <dbReference type="SAM" id="MobiDB-lite"/>
    </source>
</evidence>
<proteinExistence type="predicted"/>
<name>A0A403QIV3_SALET</name>
<comment type="caution">
    <text evidence="3">The sequence shown here is derived from an EMBL/GenBank/DDBJ whole genome shotgun (WGS) entry which is preliminary data.</text>
</comment>
<gene>
    <name evidence="3" type="ORF">D7N80_15295</name>
</gene>